<keyword evidence="3" id="KW-0547">Nucleotide-binding</keyword>
<name>A0AAX4P2V4_9CHLO</name>
<evidence type="ECO:0000313" key="6">
    <source>
        <dbReference type="Proteomes" id="UP001472866"/>
    </source>
</evidence>
<comment type="similarity">
    <text evidence="1">Belongs to the DCK/DGK family.</text>
</comment>
<sequence length="248" mass="27806">MLRRWTCCIGGARNSGRPSLCAAAPEGAAALRKEKPPVMISIDGNIGSGKSTLLGMLKDRGFEPATPKPTSVHFAPERTHEWKGMLERYYEDTKRWAFSFQMQVLLSHIRNHREARALGTDLCFVERSPLAARWVFGEILKRDGTLTEVEAALFDDYMELAWCPDAIVLLDCSPETCLERVAKRSRTGEAGIPLEYLRSVSQAYEEFVQGYARDKGIPVVRVNTERGEIASIYQDVAGEIQELLKILL</sequence>
<proteinExistence type="inferred from homology"/>
<accession>A0AAX4P2V4</accession>
<dbReference type="InterPro" id="IPR050566">
    <property type="entry name" value="Deoxyribonucleoside_kinase"/>
</dbReference>
<dbReference type="GO" id="GO:0005737">
    <property type="term" value="C:cytoplasm"/>
    <property type="evidence" value="ECO:0007669"/>
    <property type="project" value="TreeGrafter"/>
</dbReference>
<evidence type="ECO:0000256" key="1">
    <source>
        <dbReference type="ARBA" id="ARBA00007420"/>
    </source>
</evidence>
<dbReference type="GO" id="GO:0005524">
    <property type="term" value="F:ATP binding"/>
    <property type="evidence" value="ECO:0007669"/>
    <property type="project" value="UniProtKB-KW"/>
</dbReference>
<gene>
    <name evidence="5" type="ORF">HKI87_02g16490</name>
</gene>
<keyword evidence="5" id="KW-0808">Transferase</keyword>
<evidence type="ECO:0000256" key="2">
    <source>
        <dbReference type="PIRSR" id="PIRSR000705-1"/>
    </source>
</evidence>
<dbReference type="PIRSF" id="PIRSF000705">
    <property type="entry name" value="DNK"/>
    <property type="match status" value="1"/>
</dbReference>
<keyword evidence="5" id="KW-0418">Kinase</keyword>
<dbReference type="PANTHER" id="PTHR10513:SF35">
    <property type="entry name" value="DEOXYADENOSINE KINASE"/>
    <property type="match status" value="1"/>
</dbReference>
<dbReference type="AlphaFoldDB" id="A0AAX4P2V4"/>
<protein>
    <submittedName>
        <fullName evidence="5">Deoxynucleoside kinase</fullName>
    </submittedName>
</protein>
<dbReference type="EMBL" id="CP151502">
    <property type="protein sequence ID" value="WZN60121.1"/>
    <property type="molecule type" value="Genomic_DNA"/>
</dbReference>
<dbReference type="InterPro" id="IPR027417">
    <property type="entry name" value="P-loop_NTPase"/>
</dbReference>
<dbReference type="SUPFAM" id="SSF52540">
    <property type="entry name" value="P-loop containing nucleoside triphosphate hydrolases"/>
    <property type="match status" value="1"/>
</dbReference>
<dbReference type="GO" id="GO:0019136">
    <property type="term" value="F:deoxynucleoside kinase activity"/>
    <property type="evidence" value="ECO:0007669"/>
    <property type="project" value="InterPro"/>
</dbReference>
<feature type="binding site" evidence="3">
    <location>
        <begin position="180"/>
        <end position="184"/>
    </location>
    <ligand>
        <name>ATP</name>
        <dbReference type="ChEBI" id="CHEBI:30616"/>
    </ligand>
</feature>
<evidence type="ECO:0000256" key="3">
    <source>
        <dbReference type="PIRSR" id="PIRSR000705-3"/>
    </source>
</evidence>
<dbReference type="InterPro" id="IPR002624">
    <property type="entry name" value="DCK/DGK"/>
</dbReference>
<dbReference type="Gene3D" id="3.40.50.300">
    <property type="entry name" value="P-loop containing nucleotide triphosphate hydrolases"/>
    <property type="match status" value="1"/>
</dbReference>
<dbReference type="Pfam" id="PF01712">
    <property type="entry name" value="dNK"/>
    <property type="match status" value="1"/>
</dbReference>
<dbReference type="CDD" id="cd01673">
    <property type="entry name" value="dNK"/>
    <property type="match status" value="1"/>
</dbReference>
<dbReference type="Proteomes" id="UP001472866">
    <property type="component" value="Chromosome 02"/>
</dbReference>
<keyword evidence="6" id="KW-1185">Reference proteome</keyword>
<reference evidence="5 6" key="1">
    <citation type="submission" date="2024-03" db="EMBL/GenBank/DDBJ databases">
        <title>Complete genome sequence of the green alga Chloropicon roscoffensis RCC1871.</title>
        <authorList>
            <person name="Lemieux C."/>
            <person name="Pombert J.-F."/>
            <person name="Otis C."/>
            <person name="Turmel M."/>
        </authorList>
    </citation>
    <scope>NUCLEOTIDE SEQUENCE [LARGE SCALE GENOMIC DNA]</scope>
    <source>
        <strain evidence="5 6">RCC1871</strain>
    </source>
</reference>
<feature type="domain" description="Deoxynucleoside kinase" evidence="4">
    <location>
        <begin position="40"/>
        <end position="243"/>
    </location>
</feature>
<dbReference type="InterPro" id="IPR031314">
    <property type="entry name" value="DNK_dom"/>
</dbReference>
<feature type="binding site" evidence="3">
    <location>
        <begin position="44"/>
        <end position="52"/>
    </location>
    <ligand>
        <name>ATP</name>
        <dbReference type="ChEBI" id="CHEBI:30616"/>
    </ligand>
</feature>
<evidence type="ECO:0000259" key="4">
    <source>
        <dbReference type="Pfam" id="PF01712"/>
    </source>
</evidence>
<feature type="active site" description="Proton acceptor" evidence="2">
    <location>
        <position position="126"/>
    </location>
</feature>
<keyword evidence="3" id="KW-0067">ATP-binding</keyword>
<organism evidence="5 6">
    <name type="scientific">Chloropicon roscoffensis</name>
    <dbReference type="NCBI Taxonomy" id="1461544"/>
    <lineage>
        <taxon>Eukaryota</taxon>
        <taxon>Viridiplantae</taxon>
        <taxon>Chlorophyta</taxon>
        <taxon>Chloropicophyceae</taxon>
        <taxon>Chloropicales</taxon>
        <taxon>Chloropicaceae</taxon>
        <taxon>Chloropicon</taxon>
    </lineage>
</organism>
<dbReference type="PANTHER" id="PTHR10513">
    <property type="entry name" value="DEOXYNUCLEOSIDE KINASE"/>
    <property type="match status" value="1"/>
</dbReference>
<evidence type="ECO:0000313" key="5">
    <source>
        <dbReference type="EMBL" id="WZN60121.1"/>
    </source>
</evidence>